<keyword evidence="1" id="KW-1133">Transmembrane helix</keyword>
<comment type="caution">
    <text evidence="2">The sequence shown here is derived from an EMBL/GenBank/DDBJ whole genome shotgun (WGS) entry which is preliminary data.</text>
</comment>
<reference evidence="2" key="1">
    <citation type="journal article" date="2015" name="Nature">
        <title>Complex archaea that bridge the gap between prokaryotes and eukaryotes.</title>
        <authorList>
            <person name="Spang A."/>
            <person name="Saw J.H."/>
            <person name="Jorgensen S.L."/>
            <person name="Zaremba-Niedzwiedzka K."/>
            <person name="Martijn J."/>
            <person name="Lind A.E."/>
            <person name="van Eijk R."/>
            <person name="Schleper C."/>
            <person name="Guy L."/>
            <person name="Ettema T.J."/>
        </authorList>
    </citation>
    <scope>NUCLEOTIDE SEQUENCE</scope>
</reference>
<gene>
    <name evidence="2" type="ORF">LCGC14_0441120</name>
</gene>
<protein>
    <submittedName>
        <fullName evidence="2">Uncharacterized protein</fullName>
    </submittedName>
</protein>
<organism evidence="2">
    <name type="scientific">marine sediment metagenome</name>
    <dbReference type="NCBI Taxonomy" id="412755"/>
    <lineage>
        <taxon>unclassified sequences</taxon>
        <taxon>metagenomes</taxon>
        <taxon>ecological metagenomes</taxon>
    </lineage>
</organism>
<evidence type="ECO:0000313" key="2">
    <source>
        <dbReference type="EMBL" id="KKN69385.1"/>
    </source>
</evidence>
<dbReference type="AlphaFoldDB" id="A0A0F9SK55"/>
<dbReference type="EMBL" id="LAZR01000427">
    <property type="protein sequence ID" value="KKN69385.1"/>
    <property type="molecule type" value="Genomic_DNA"/>
</dbReference>
<feature type="transmembrane region" description="Helical" evidence="1">
    <location>
        <begin position="37"/>
        <end position="56"/>
    </location>
</feature>
<sequence length="59" mass="6421">MEAGPGIREARPMDGPMGEAARTDEAMQLTAWMLEPAVWPPLILVGAIIYLGDRLFHSA</sequence>
<accession>A0A0F9SK55</accession>
<evidence type="ECO:0000256" key="1">
    <source>
        <dbReference type="SAM" id="Phobius"/>
    </source>
</evidence>
<keyword evidence="1" id="KW-0812">Transmembrane</keyword>
<keyword evidence="1" id="KW-0472">Membrane</keyword>
<proteinExistence type="predicted"/>
<name>A0A0F9SK55_9ZZZZ</name>